<dbReference type="EMBL" id="IACF01006434">
    <property type="protein sequence ID" value="LAB72017.1"/>
    <property type="molecule type" value="mRNA"/>
</dbReference>
<dbReference type="SUPFAM" id="SSF50978">
    <property type="entry name" value="WD40 repeat-like"/>
    <property type="match status" value="1"/>
</dbReference>
<reference evidence="3" key="1">
    <citation type="journal article" date="2018" name="Biosci. Biotechnol. Biochem.">
        <title>Polysaccharide hydrolase of the hadal zone amphipods Hirondellea gigas.</title>
        <authorList>
            <person name="Kobayashi H."/>
            <person name="Nagahama T."/>
            <person name="Arai W."/>
            <person name="Sasagawa Y."/>
            <person name="Umeda M."/>
            <person name="Hayashi T."/>
            <person name="Nikaido I."/>
            <person name="Watanabe H."/>
            <person name="Oguri K."/>
            <person name="Kitazato H."/>
            <person name="Fujioka K."/>
            <person name="Kido Y."/>
            <person name="Takami H."/>
        </authorList>
    </citation>
    <scope>NUCLEOTIDE SEQUENCE</scope>
    <source>
        <tissue evidence="3">Whole body</tissue>
    </source>
</reference>
<dbReference type="Gene3D" id="2.130.10.10">
    <property type="entry name" value="YVTN repeat-like/Quinoprotein amine dehydrogenase"/>
    <property type="match status" value="1"/>
</dbReference>
<name>A0A2P2IDD9_9CRUS</name>
<keyword evidence="2" id="KW-0677">Repeat</keyword>
<dbReference type="InterPro" id="IPR001680">
    <property type="entry name" value="WD40_rpt"/>
</dbReference>
<organism evidence="3">
    <name type="scientific">Hirondellea gigas</name>
    <dbReference type="NCBI Taxonomy" id="1518452"/>
    <lineage>
        <taxon>Eukaryota</taxon>
        <taxon>Metazoa</taxon>
        <taxon>Ecdysozoa</taxon>
        <taxon>Arthropoda</taxon>
        <taxon>Crustacea</taxon>
        <taxon>Multicrustacea</taxon>
        <taxon>Malacostraca</taxon>
        <taxon>Eumalacostraca</taxon>
        <taxon>Peracarida</taxon>
        <taxon>Amphipoda</taxon>
        <taxon>Amphilochidea</taxon>
        <taxon>Lysianassida</taxon>
        <taxon>Lysianassidira</taxon>
        <taxon>Lysianassoidea</taxon>
        <taxon>Lysianassidae</taxon>
        <taxon>Hirondellea</taxon>
    </lineage>
</organism>
<evidence type="ECO:0000256" key="1">
    <source>
        <dbReference type="ARBA" id="ARBA00022574"/>
    </source>
</evidence>
<accession>A0A2P2IDD9</accession>
<dbReference type="SMART" id="SM00320">
    <property type="entry name" value="WD40"/>
    <property type="match status" value="3"/>
</dbReference>
<evidence type="ECO:0000256" key="2">
    <source>
        <dbReference type="ARBA" id="ARBA00022737"/>
    </source>
</evidence>
<dbReference type="AlphaFoldDB" id="A0A2P2IDD9"/>
<sequence length="354" mass="39017">MEKPQLVIHIEKNFNYNMFDVKWVPSSARLVVMGCSAQGKGKLEILEMSSDEVNIINSTEYESSLKCGTFRASGALSRQLAFGDFGGNLKIVDLTKPEKPIYSVSAHKNIVNAVDGVGGLNVGEGAAELVTGGSDSIVNVWDPRLPDEPVVNILPQDGTHRPDCWTVAAGNAFTSQDRCIAAGFDNGDIKLFDLRNSQVLWETNVRNGVCSLEFDRRDIEMNKLVATTLGAYIHVFDLRTFDDHKRLVSVHTTAHNSTVWCVKHLPQDRDIWITTGGNGSLNLWRYRYPAQRIKKTANGGLKGMPGTLECLQSQVSSTQPITSFDWSSDKKGLGAFTSIDQTLRIIVVTKLQTL</sequence>
<keyword evidence="1" id="KW-0853">WD repeat</keyword>
<protein>
    <submittedName>
        <fullName evidence="3">WD repeat-containing protein 92-like</fullName>
    </submittedName>
</protein>
<evidence type="ECO:0000313" key="3">
    <source>
        <dbReference type="EMBL" id="LAB72017.1"/>
    </source>
</evidence>
<dbReference type="InterPro" id="IPR036322">
    <property type="entry name" value="WD40_repeat_dom_sf"/>
</dbReference>
<proteinExistence type="evidence at transcript level"/>
<dbReference type="InterPro" id="IPR015943">
    <property type="entry name" value="WD40/YVTN_repeat-like_dom_sf"/>
</dbReference>
<dbReference type="PANTHER" id="PTHR10971">
    <property type="entry name" value="MRNA EXPORT FACTOR AND BUB3"/>
    <property type="match status" value="1"/>
</dbReference>
<dbReference type="Pfam" id="PF00400">
    <property type="entry name" value="WD40"/>
    <property type="match status" value="2"/>
</dbReference>